<feature type="transmembrane region" description="Helical" evidence="7">
    <location>
        <begin position="83"/>
        <end position="103"/>
    </location>
</feature>
<dbReference type="SUPFAM" id="SSF161111">
    <property type="entry name" value="Cation efflux protein transmembrane domain-like"/>
    <property type="match status" value="1"/>
</dbReference>
<feature type="transmembrane region" description="Helical" evidence="7">
    <location>
        <begin position="14"/>
        <end position="34"/>
    </location>
</feature>
<dbReference type="RefSeq" id="WP_344938772.1">
    <property type="nucleotide sequence ID" value="NZ_BAAAZR010000004.1"/>
</dbReference>
<keyword evidence="2" id="KW-0813">Transport</keyword>
<dbReference type="Gene3D" id="1.20.1510.10">
    <property type="entry name" value="Cation efflux protein transmembrane domain"/>
    <property type="match status" value="1"/>
</dbReference>
<evidence type="ECO:0000256" key="4">
    <source>
        <dbReference type="ARBA" id="ARBA00022989"/>
    </source>
</evidence>
<dbReference type="InterPro" id="IPR058533">
    <property type="entry name" value="Cation_efflux_TM"/>
</dbReference>
<feature type="compositionally biased region" description="Basic and acidic residues" evidence="6">
    <location>
        <begin position="348"/>
        <end position="359"/>
    </location>
</feature>
<evidence type="ECO:0000256" key="2">
    <source>
        <dbReference type="ARBA" id="ARBA00022448"/>
    </source>
</evidence>
<sequence length="359" mass="37818">MSAKTEPSGGNESFLTVLVAAGVNLVIAIAKLVAGLISGSSAMLSEAAHSAADTVTEVLLLVAVRRSEHPADRRHPFGYGKAGFFWALMAAGATLVIGAGFSITHGVHTIRYGEELGDLHVSYIVLAVSFVLETISFVRAVYQVRREAARWSVSPGRYVARTSDTAVKAVVLEDSAALIGILIAALGLLGFQLTGSPLWDGAASVMIGLLLLGVALSLIRANASLLIGQAAPAGLQREIREELVSRPEVESVVELLTMMLGPNDVLVAAKIDFGDEYTGGRLEEVADQMERRLSERWPSITHVFLDPTPGHATGHRAPRATEAAGTLGTDREESGVDPAELGRVIGDGGRDDDAGRPLQ</sequence>
<keyword evidence="4 7" id="KW-1133">Transmembrane helix</keyword>
<dbReference type="InterPro" id="IPR027469">
    <property type="entry name" value="Cation_efflux_TMD_sf"/>
</dbReference>
<evidence type="ECO:0000313" key="9">
    <source>
        <dbReference type="EMBL" id="GAA3806587.1"/>
    </source>
</evidence>
<keyword evidence="3 7" id="KW-0812">Transmembrane</keyword>
<dbReference type="PANTHER" id="PTHR13414">
    <property type="entry name" value="HUEL-CATION TRANSPORTER"/>
    <property type="match status" value="1"/>
</dbReference>
<feature type="transmembrane region" description="Helical" evidence="7">
    <location>
        <begin position="201"/>
        <end position="219"/>
    </location>
</feature>
<evidence type="ECO:0000313" key="10">
    <source>
        <dbReference type="Proteomes" id="UP001500888"/>
    </source>
</evidence>
<evidence type="ECO:0000259" key="8">
    <source>
        <dbReference type="Pfam" id="PF01545"/>
    </source>
</evidence>
<dbReference type="Proteomes" id="UP001500888">
    <property type="component" value="Unassembled WGS sequence"/>
</dbReference>
<dbReference type="InterPro" id="IPR036837">
    <property type="entry name" value="Cation_efflux_CTD_sf"/>
</dbReference>
<evidence type="ECO:0000256" key="1">
    <source>
        <dbReference type="ARBA" id="ARBA00004141"/>
    </source>
</evidence>
<feature type="transmembrane region" description="Helical" evidence="7">
    <location>
        <begin position="176"/>
        <end position="195"/>
    </location>
</feature>
<protein>
    <submittedName>
        <fullName evidence="9">Cation diffusion facilitator family transporter</fullName>
    </submittedName>
</protein>
<proteinExistence type="predicted"/>
<gene>
    <name evidence="9" type="ORF">GCM10022226_28350</name>
</gene>
<reference evidence="10" key="1">
    <citation type="journal article" date="2019" name="Int. J. Syst. Evol. Microbiol.">
        <title>The Global Catalogue of Microorganisms (GCM) 10K type strain sequencing project: providing services to taxonomists for standard genome sequencing and annotation.</title>
        <authorList>
            <consortium name="The Broad Institute Genomics Platform"/>
            <consortium name="The Broad Institute Genome Sequencing Center for Infectious Disease"/>
            <person name="Wu L."/>
            <person name="Ma J."/>
        </authorList>
    </citation>
    <scope>NUCLEOTIDE SEQUENCE [LARGE SCALE GENOMIC DNA]</scope>
    <source>
        <strain evidence="10">JCM 16908</strain>
    </source>
</reference>
<dbReference type="InterPro" id="IPR002524">
    <property type="entry name" value="Cation_efflux"/>
</dbReference>
<evidence type="ECO:0000256" key="3">
    <source>
        <dbReference type="ARBA" id="ARBA00022692"/>
    </source>
</evidence>
<comment type="subcellular location">
    <subcellularLocation>
        <location evidence="1">Membrane</location>
        <topology evidence="1">Multi-pass membrane protein</topology>
    </subcellularLocation>
</comment>
<evidence type="ECO:0000256" key="7">
    <source>
        <dbReference type="SAM" id="Phobius"/>
    </source>
</evidence>
<comment type="caution">
    <text evidence="9">The sequence shown here is derived from an EMBL/GenBank/DDBJ whole genome shotgun (WGS) entry which is preliminary data.</text>
</comment>
<dbReference type="InterPro" id="IPR040177">
    <property type="entry name" value="SLC30A9"/>
</dbReference>
<name>A0ABP7I1T7_9ACTN</name>
<dbReference type="SUPFAM" id="SSF160240">
    <property type="entry name" value="Cation efflux protein cytoplasmic domain-like"/>
    <property type="match status" value="1"/>
</dbReference>
<feature type="transmembrane region" description="Helical" evidence="7">
    <location>
        <begin position="123"/>
        <end position="142"/>
    </location>
</feature>
<evidence type="ECO:0000256" key="5">
    <source>
        <dbReference type="ARBA" id="ARBA00023136"/>
    </source>
</evidence>
<evidence type="ECO:0000256" key="6">
    <source>
        <dbReference type="SAM" id="MobiDB-lite"/>
    </source>
</evidence>
<dbReference type="EMBL" id="BAAAZR010000004">
    <property type="protein sequence ID" value="GAA3806587.1"/>
    <property type="molecule type" value="Genomic_DNA"/>
</dbReference>
<dbReference type="Pfam" id="PF01545">
    <property type="entry name" value="Cation_efflux"/>
    <property type="match status" value="1"/>
</dbReference>
<keyword evidence="5 7" id="KW-0472">Membrane</keyword>
<organism evidence="9 10">
    <name type="scientific">Sphaerisporangium flaviroseum</name>
    <dbReference type="NCBI Taxonomy" id="509199"/>
    <lineage>
        <taxon>Bacteria</taxon>
        <taxon>Bacillati</taxon>
        <taxon>Actinomycetota</taxon>
        <taxon>Actinomycetes</taxon>
        <taxon>Streptosporangiales</taxon>
        <taxon>Streptosporangiaceae</taxon>
        <taxon>Sphaerisporangium</taxon>
    </lineage>
</organism>
<dbReference type="PANTHER" id="PTHR13414:SF9">
    <property type="entry name" value="PROTON-COUPLED ZINC ANTIPORTER SLC30A9, MITOCHONDRIAL"/>
    <property type="match status" value="1"/>
</dbReference>
<feature type="domain" description="Cation efflux protein transmembrane" evidence="8">
    <location>
        <begin position="17"/>
        <end position="227"/>
    </location>
</feature>
<feature type="region of interest" description="Disordered" evidence="6">
    <location>
        <begin position="308"/>
        <end position="359"/>
    </location>
</feature>
<keyword evidence="10" id="KW-1185">Reference proteome</keyword>
<dbReference type="NCBIfam" id="TIGR01297">
    <property type="entry name" value="CDF"/>
    <property type="match status" value="1"/>
</dbReference>
<accession>A0ABP7I1T7</accession>